<feature type="transmembrane region" description="Helical" evidence="6">
    <location>
        <begin position="299"/>
        <end position="316"/>
    </location>
</feature>
<evidence type="ECO:0000313" key="9">
    <source>
        <dbReference type="Proteomes" id="UP000199184"/>
    </source>
</evidence>
<keyword evidence="9" id="KW-1185">Reference proteome</keyword>
<dbReference type="SUPFAM" id="SSF103481">
    <property type="entry name" value="Multidrug resistance efflux transporter EmrE"/>
    <property type="match status" value="2"/>
</dbReference>
<dbReference type="InterPro" id="IPR037185">
    <property type="entry name" value="EmrE-like"/>
</dbReference>
<dbReference type="AlphaFoldDB" id="A0A1C3V0B2"/>
<feature type="domain" description="EamA" evidence="7">
    <location>
        <begin position="32"/>
        <end position="165"/>
    </location>
</feature>
<dbReference type="Pfam" id="PF00892">
    <property type="entry name" value="EamA"/>
    <property type="match status" value="2"/>
</dbReference>
<accession>A0A1C3V0B2</accession>
<feature type="transmembrane region" description="Helical" evidence="6">
    <location>
        <begin position="57"/>
        <end position="79"/>
    </location>
</feature>
<dbReference type="Proteomes" id="UP000199184">
    <property type="component" value="Unassembled WGS sequence"/>
</dbReference>
<evidence type="ECO:0000256" key="1">
    <source>
        <dbReference type="ARBA" id="ARBA00004651"/>
    </source>
</evidence>
<sequence>MGKETGKETSDGGHDAVAGVSPSTNVWLGVIALVGFILVATAQASNQILARGLAGSVPPFTLAFFRWSIVAIGLAPIALKEILDGRVPLAGNIWPIFAAGFMGMFLCGGPVYAAGVSTTAIHIALIMALSPITVLLISALRGLEHVGPLQWLGTALALAGALLIIAGGHPQTLIELQTAAGDGLVVIAMLGWSGYTLLQSRAAPKASLLARISLFSGAGALFSLPLAAMEMWAMPGQVFSTKALSAYVFAGIVPGLLAYAGFAWLGGKFGSVRTSLVLYLGPIASALLSFAILGEPPQLIHLFGGLLILGGVWASLRR</sequence>
<dbReference type="EMBL" id="FMAI01000003">
    <property type="protein sequence ID" value="SCB21236.1"/>
    <property type="molecule type" value="Genomic_DNA"/>
</dbReference>
<dbReference type="InterPro" id="IPR051258">
    <property type="entry name" value="Diverse_Substrate_Transporter"/>
</dbReference>
<dbReference type="PANTHER" id="PTHR42920:SF11">
    <property type="entry name" value="INNER MEMBRANE PROTEIN YTFF"/>
    <property type="match status" value="1"/>
</dbReference>
<evidence type="ECO:0000256" key="3">
    <source>
        <dbReference type="ARBA" id="ARBA00022692"/>
    </source>
</evidence>
<feature type="transmembrane region" description="Helical" evidence="6">
    <location>
        <begin position="26"/>
        <end position="45"/>
    </location>
</feature>
<feature type="transmembrane region" description="Helical" evidence="6">
    <location>
        <begin position="91"/>
        <end position="113"/>
    </location>
</feature>
<keyword evidence="2" id="KW-1003">Cell membrane</keyword>
<comment type="subcellular location">
    <subcellularLocation>
        <location evidence="1">Cell membrane</location>
        <topology evidence="1">Multi-pass membrane protein</topology>
    </subcellularLocation>
</comment>
<feature type="transmembrane region" description="Helical" evidence="6">
    <location>
        <begin position="276"/>
        <end position="293"/>
    </location>
</feature>
<dbReference type="GO" id="GO:0005886">
    <property type="term" value="C:plasma membrane"/>
    <property type="evidence" value="ECO:0007669"/>
    <property type="project" value="UniProtKB-SubCell"/>
</dbReference>
<feature type="transmembrane region" description="Helical" evidence="6">
    <location>
        <begin position="179"/>
        <end position="198"/>
    </location>
</feature>
<feature type="transmembrane region" description="Helical" evidence="6">
    <location>
        <begin position="210"/>
        <end position="232"/>
    </location>
</feature>
<evidence type="ECO:0000256" key="5">
    <source>
        <dbReference type="ARBA" id="ARBA00023136"/>
    </source>
</evidence>
<gene>
    <name evidence="8" type="ORF">GA0061098_100379</name>
</gene>
<evidence type="ECO:0000313" key="8">
    <source>
        <dbReference type="EMBL" id="SCB21236.1"/>
    </source>
</evidence>
<keyword evidence="3 6" id="KW-0812">Transmembrane</keyword>
<organism evidence="8 9">
    <name type="scientific">Bradyrhizobium shewense</name>
    <dbReference type="NCBI Taxonomy" id="1761772"/>
    <lineage>
        <taxon>Bacteria</taxon>
        <taxon>Pseudomonadati</taxon>
        <taxon>Pseudomonadota</taxon>
        <taxon>Alphaproteobacteria</taxon>
        <taxon>Hyphomicrobiales</taxon>
        <taxon>Nitrobacteraceae</taxon>
        <taxon>Bradyrhizobium</taxon>
    </lineage>
</organism>
<reference evidence="9" key="1">
    <citation type="submission" date="2016-08" db="EMBL/GenBank/DDBJ databases">
        <authorList>
            <person name="Varghese N."/>
            <person name="Submissions Spin"/>
        </authorList>
    </citation>
    <scope>NUCLEOTIDE SEQUENCE [LARGE SCALE GENOMIC DNA]</scope>
    <source>
        <strain evidence="9">ERR11</strain>
    </source>
</reference>
<evidence type="ECO:0000259" key="7">
    <source>
        <dbReference type="Pfam" id="PF00892"/>
    </source>
</evidence>
<protein>
    <submittedName>
        <fullName evidence="8">Permease of the drug/metabolite transporter (DMT) superfamily</fullName>
    </submittedName>
</protein>
<keyword evidence="4 6" id="KW-1133">Transmembrane helix</keyword>
<feature type="domain" description="EamA" evidence="7">
    <location>
        <begin position="181"/>
        <end position="314"/>
    </location>
</feature>
<evidence type="ECO:0000256" key="4">
    <source>
        <dbReference type="ARBA" id="ARBA00022989"/>
    </source>
</evidence>
<dbReference type="PANTHER" id="PTHR42920">
    <property type="entry name" value="OS03G0707200 PROTEIN-RELATED"/>
    <property type="match status" value="1"/>
</dbReference>
<name>A0A1C3V0B2_9BRAD</name>
<dbReference type="InterPro" id="IPR000620">
    <property type="entry name" value="EamA_dom"/>
</dbReference>
<feature type="transmembrane region" description="Helical" evidence="6">
    <location>
        <begin position="119"/>
        <end position="137"/>
    </location>
</feature>
<keyword evidence="5 6" id="KW-0472">Membrane</keyword>
<evidence type="ECO:0000256" key="6">
    <source>
        <dbReference type="SAM" id="Phobius"/>
    </source>
</evidence>
<feature type="transmembrane region" description="Helical" evidence="6">
    <location>
        <begin position="244"/>
        <end position="264"/>
    </location>
</feature>
<dbReference type="RefSeq" id="WP_208610634.1">
    <property type="nucleotide sequence ID" value="NZ_FMAI01000003.1"/>
</dbReference>
<evidence type="ECO:0000256" key="2">
    <source>
        <dbReference type="ARBA" id="ARBA00022475"/>
    </source>
</evidence>
<proteinExistence type="predicted"/>
<feature type="transmembrane region" description="Helical" evidence="6">
    <location>
        <begin position="149"/>
        <end position="167"/>
    </location>
</feature>